<keyword evidence="7" id="KW-0862">Zinc</keyword>
<keyword evidence="5" id="KW-0863">Zinc-finger</keyword>
<dbReference type="Gene3D" id="3.30.40.10">
    <property type="entry name" value="Zinc/RING finger domain, C3HC4 (zinc finger)"/>
    <property type="match status" value="1"/>
</dbReference>
<evidence type="ECO:0000256" key="5">
    <source>
        <dbReference type="ARBA" id="ARBA00022771"/>
    </source>
</evidence>
<evidence type="ECO:0000256" key="9">
    <source>
        <dbReference type="ARBA" id="ARBA00023136"/>
    </source>
</evidence>
<feature type="transmembrane region" description="Helical" evidence="11">
    <location>
        <begin position="548"/>
        <end position="567"/>
    </location>
</feature>
<feature type="compositionally biased region" description="Polar residues" evidence="10">
    <location>
        <begin position="15"/>
        <end position="32"/>
    </location>
</feature>
<dbReference type="Pfam" id="PF12906">
    <property type="entry name" value="RINGv"/>
    <property type="match status" value="1"/>
</dbReference>
<keyword evidence="9 11" id="KW-0472">Membrane</keyword>
<feature type="domain" description="RING-CH-type" evidence="12">
    <location>
        <begin position="420"/>
        <end position="486"/>
    </location>
</feature>
<keyword evidence="2" id="KW-0808">Transferase</keyword>
<evidence type="ECO:0000256" key="1">
    <source>
        <dbReference type="ARBA" id="ARBA00004141"/>
    </source>
</evidence>
<dbReference type="PANTHER" id="PTHR46065">
    <property type="entry name" value="E3 UBIQUITIN-PROTEIN LIGASE MARCH 2/3 FAMILY MEMBER"/>
    <property type="match status" value="1"/>
</dbReference>
<evidence type="ECO:0000256" key="11">
    <source>
        <dbReference type="SAM" id="Phobius"/>
    </source>
</evidence>
<sequence length="604" mass="67756">MCKHKSGGMAKPSGAGSQDGNSERTTSASVTSHDCPEASSEIASSQQLNSMAPNLDPGYNSHARDYVVAPNLRMHPQTSSRSCDTYSFLPNDRSEYNLEQNMSFIPNIPESQHGYAESIDSDDDTEQSPMLVNEVCSGYYDPSSQLWDPSMNQDLRYNGNMSEMVEYNSRDLNSCSVSEGREKATNCDNFPLYHNFQSLNLFQQPVSFIPAPYPESMQCCGYFDNTNNFEDTQPPALRESNYLSKPKKKWLLNQKCKSADSEPDPCDGGITSVCKRGLFPPSYNYIQNQSTNILGAHDNGCNSYSKPLFLSNGDPIAGPSGLQRPSSINWDTGASNLDSEFRSRSYSLTPTVNFAVFESESSSDAEDAQDPMVPKINDVPNIIEPKTKAIDDPFELPDITLGKVIPMSPSAAQLSIASSYGDNGSPICKICHMTARENDPLISPCRCSGTMQYIHCGCLMRWLEVCHKRGRRPASCELCQYQYHWHKKFKIRHWQFPRCSRKDKILHLLFIFSVLLMVACASLTVLFFKHDKGTKVDLERTELTHSEIGNLVCGVLFFVAFFVAIYVEAKSHDTLYQLLVKFIHINQQWYIDEYEKKETAPVAV</sequence>
<evidence type="ECO:0000256" key="2">
    <source>
        <dbReference type="ARBA" id="ARBA00022679"/>
    </source>
</evidence>
<feature type="region of interest" description="Disordered" evidence="10">
    <location>
        <begin position="1"/>
        <end position="45"/>
    </location>
</feature>
<dbReference type="GeneID" id="107439095"/>
<dbReference type="OrthoDB" id="264354at2759"/>
<dbReference type="GO" id="GO:0016740">
    <property type="term" value="F:transferase activity"/>
    <property type="evidence" value="ECO:0007669"/>
    <property type="project" value="UniProtKB-KW"/>
</dbReference>
<dbReference type="RefSeq" id="XP_015907162.1">
    <property type="nucleotide sequence ID" value="XM_016051676.3"/>
</dbReference>
<dbReference type="AlphaFoldDB" id="A0A2L2Y8Y2"/>
<keyword evidence="4" id="KW-0479">Metal-binding</keyword>
<evidence type="ECO:0000256" key="10">
    <source>
        <dbReference type="SAM" id="MobiDB-lite"/>
    </source>
</evidence>
<dbReference type="InterPro" id="IPR011016">
    <property type="entry name" value="Znf_RING-CH"/>
</dbReference>
<comment type="subcellular location">
    <subcellularLocation>
        <location evidence="1">Membrane</location>
        <topology evidence="1">Multi-pass membrane protein</topology>
    </subcellularLocation>
</comment>
<evidence type="ECO:0000256" key="4">
    <source>
        <dbReference type="ARBA" id="ARBA00022723"/>
    </source>
</evidence>
<dbReference type="InterPro" id="IPR013083">
    <property type="entry name" value="Znf_RING/FYVE/PHD"/>
</dbReference>
<dbReference type="SMART" id="SM00744">
    <property type="entry name" value="RINGv"/>
    <property type="match status" value="1"/>
</dbReference>
<proteinExistence type="evidence at transcript level"/>
<dbReference type="PROSITE" id="PS51292">
    <property type="entry name" value="ZF_RING_CH"/>
    <property type="match status" value="1"/>
</dbReference>
<dbReference type="RefSeq" id="XP_015907098.1">
    <property type="nucleotide sequence ID" value="XM_016051612.3"/>
</dbReference>
<dbReference type="KEGG" id="ptep:107439095"/>
<dbReference type="PANTHER" id="PTHR46065:SF3">
    <property type="entry name" value="FI20425P1"/>
    <property type="match status" value="1"/>
</dbReference>
<dbReference type="SUPFAM" id="SSF57850">
    <property type="entry name" value="RING/U-box"/>
    <property type="match status" value="1"/>
</dbReference>
<keyword evidence="8 11" id="KW-1133">Transmembrane helix</keyword>
<accession>A0A2L2Y8Y2</accession>
<name>A0A2L2Y8Y2_PARTP</name>
<dbReference type="GO" id="GO:0008270">
    <property type="term" value="F:zinc ion binding"/>
    <property type="evidence" value="ECO:0007669"/>
    <property type="project" value="UniProtKB-KW"/>
</dbReference>
<dbReference type="EMBL" id="IAAA01013821">
    <property type="protein sequence ID" value="LAA04626.1"/>
    <property type="molecule type" value="mRNA"/>
</dbReference>
<evidence type="ECO:0000313" key="13">
    <source>
        <dbReference type="EMBL" id="LAA04626.1"/>
    </source>
</evidence>
<evidence type="ECO:0000259" key="12">
    <source>
        <dbReference type="PROSITE" id="PS51292"/>
    </source>
</evidence>
<evidence type="ECO:0000256" key="8">
    <source>
        <dbReference type="ARBA" id="ARBA00022989"/>
    </source>
</evidence>
<protein>
    <submittedName>
        <fullName evidence="13">E3 ubiquitin-protein ligase MARCH1</fullName>
    </submittedName>
</protein>
<dbReference type="GO" id="GO:0016020">
    <property type="term" value="C:membrane"/>
    <property type="evidence" value="ECO:0007669"/>
    <property type="project" value="UniProtKB-SubCell"/>
</dbReference>
<reference evidence="13" key="1">
    <citation type="journal article" date="2016" name="Mol. Ecol. Resour.">
        <title>Evaluation of the impact of RNA preservation methods of spiders for de novo transcriptome assembly.</title>
        <authorList>
            <person name="Kono N."/>
            <person name="Nakamura H."/>
            <person name="Ito Y."/>
            <person name="Tomita M."/>
            <person name="Arakawa K."/>
        </authorList>
    </citation>
    <scope>NUCLEOTIDE SEQUENCE</scope>
    <source>
        <tissue evidence="13">Whole body</tissue>
    </source>
</reference>
<evidence type="ECO:0000256" key="6">
    <source>
        <dbReference type="ARBA" id="ARBA00022786"/>
    </source>
</evidence>
<feature type="transmembrane region" description="Helical" evidence="11">
    <location>
        <begin position="505"/>
        <end position="528"/>
    </location>
</feature>
<evidence type="ECO:0000256" key="3">
    <source>
        <dbReference type="ARBA" id="ARBA00022692"/>
    </source>
</evidence>
<dbReference type="OMA" id="NISCNTH"/>
<keyword evidence="3 11" id="KW-0812">Transmembrane</keyword>
<keyword evidence="6" id="KW-0833">Ubl conjugation pathway</keyword>
<dbReference type="CDD" id="cd16495">
    <property type="entry name" value="RING_CH-C4HC3_MARCH"/>
    <property type="match status" value="1"/>
</dbReference>
<organism evidence="13">
    <name type="scientific">Parasteatoda tepidariorum</name>
    <name type="common">Common house spider</name>
    <name type="synonym">Achaearanea tepidariorum</name>
    <dbReference type="NCBI Taxonomy" id="114398"/>
    <lineage>
        <taxon>Eukaryota</taxon>
        <taxon>Metazoa</taxon>
        <taxon>Ecdysozoa</taxon>
        <taxon>Arthropoda</taxon>
        <taxon>Chelicerata</taxon>
        <taxon>Arachnida</taxon>
        <taxon>Araneae</taxon>
        <taxon>Araneomorphae</taxon>
        <taxon>Entelegynae</taxon>
        <taxon>Araneoidea</taxon>
        <taxon>Theridiidae</taxon>
        <taxon>Parasteatoda</taxon>
    </lineage>
</organism>
<evidence type="ECO:0000256" key="7">
    <source>
        <dbReference type="ARBA" id="ARBA00022833"/>
    </source>
</evidence>